<protein>
    <recommendedName>
        <fullName evidence="4">Ribbon-helix-helix protein CopG domain-containing protein</fullName>
    </recommendedName>
</protein>
<proteinExistence type="predicted"/>
<evidence type="ECO:0008006" key="4">
    <source>
        <dbReference type="Google" id="ProtNLM"/>
    </source>
</evidence>
<feature type="compositionally biased region" description="Basic and acidic residues" evidence="1">
    <location>
        <begin position="85"/>
        <end position="95"/>
    </location>
</feature>
<keyword evidence="3" id="KW-1185">Reference proteome</keyword>
<comment type="caution">
    <text evidence="2">The sequence shown here is derived from an EMBL/GenBank/DDBJ whole genome shotgun (WGS) entry which is preliminary data.</text>
</comment>
<dbReference type="OrthoDB" id="462249at2"/>
<name>A0A9X5E7H3_9CYAN</name>
<evidence type="ECO:0000313" key="3">
    <source>
        <dbReference type="Proteomes" id="UP000031532"/>
    </source>
</evidence>
<organism evidence="2 3">
    <name type="scientific">Scytonema millei VB511283</name>
    <dbReference type="NCBI Taxonomy" id="1245923"/>
    <lineage>
        <taxon>Bacteria</taxon>
        <taxon>Bacillati</taxon>
        <taxon>Cyanobacteriota</taxon>
        <taxon>Cyanophyceae</taxon>
        <taxon>Nostocales</taxon>
        <taxon>Scytonemataceae</taxon>
        <taxon>Scytonema</taxon>
    </lineage>
</organism>
<evidence type="ECO:0000256" key="1">
    <source>
        <dbReference type="SAM" id="MobiDB-lite"/>
    </source>
</evidence>
<feature type="region of interest" description="Disordered" evidence="1">
    <location>
        <begin position="60"/>
        <end position="101"/>
    </location>
</feature>
<reference evidence="2 3" key="1">
    <citation type="journal article" date="2015" name="Genome Announc.">
        <title>Draft Genome Sequence of the Terrestrial Cyanobacterium Scytonema millei VB511283, Isolated from Eastern India.</title>
        <authorList>
            <person name="Sen D."/>
            <person name="Chandrababunaidu M.M."/>
            <person name="Singh D."/>
            <person name="Sanghi N."/>
            <person name="Ghorai A."/>
            <person name="Mishra G.P."/>
            <person name="Madduluri M."/>
            <person name="Adhikary S.P."/>
            <person name="Tripathy S."/>
        </authorList>
    </citation>
    <scope>NUCLEOTIDE SEQUENCE [LARGE SCALE GENOMIC DNA]</scope>
    <source>
        <strain evidence="2 3">VB511283</strain>
    </source>
</reference>
<sequence length="101" mass="11174">MGLIAVRLDAETEAHLADIVAHEKTDKSELIRRLINDRWLSLQAGQTLVARMGGHPQHLLQGADPNLSERSNRKKAIAARLQAQADRESTEHKSEVTATES</sequence>
<dbReference type="Proteomes" id="UP000031532">
    <property type="component" value="Unassembled WGS sequence"/>
</dbReference>
<gene>
    <name evidence="2" type="ORF">QH73_0017070</name>
</gene>
<accession>A0A9X5E7H3</accession>
<dbReference type="EMBL" id="JTJC03000004">
    <property type="protein sequence ID" value="NHC36336.1"/>
    <property type="molecule type" value="Genomic_DNA"/>
</dbReference>
<dbReference type="AlphaFoldDB" id="A0A9X5E7H3"/>
<dbReference type="RefSeq" id="WP_039716998.1">
    <property type="nucleotide sequence ID" value="NZ_JTJC03000004.1"/>
</dbReference>
<evidence type="ECO:0000313" key="2">
    <source>
        <dbReference type="EMBL" id="NHC36336.1"/>
    </source>
</evidence>